<dbReference type="OrthoDB" id="569695at2"/>
<name>I4DBX0_DESAJ</name>
<feature type="transmembrane region" description="Helical" evidence="7">
    <location>
        <begin position="299"/>
        <end position="321"/>
    </location>
</feature>
<feature type="transmembrane region" description="Helical" evidence="7">
    <location>
        <begin position="92"/>
        <end position="110"/>
    </location>
</feature>
<evidence type="ECO:0000256" key="6">
    <source>
        <dbReference type="ARBA" id="ARBA00023136"/>
    </source>
</evidence>
<dbReference type="PANTHER" id="PTHR40074:SF2">
    <property type="entry name" value="O-ACETYLTRANSFERASE WECH"/>
    <property type="match status" value="1"/>
</dbReference>
<dbReference type="RefSeq" id="WP_014829278.1">
    <property type="nucleotide sequence ID" value="NC_018068.1"/>
</dbReference>
<dbReference type="GO" id="GO:0009246">
    <property type="term" value="P:enterobacterial common antigen biosynthetic process"/>
    <property type="evidence" value="ECO:0007669"/>
    <property type="project" value="TreeGrafter"/>
</dbReference>
<feature type="transmembrane region" description="Helical" evidence="7">
    <location>
        <begin position="21"/>
        <end position="39"/>
    </location>
</feature>
<keyword evidence="9" id="KW-0012">Acyltransferase</keyword>
<evidence type="ECO:0000313" key="9">
    <source>
        <dbReference type="EMBL" id="AFM43294.1"/>
    </source>
</evidence>
<proteinExistence type="inferred from homology"/>
<feature type="transmembrane region" description="Helical" evidence="7">
    <location>
        <begin position="265"/>
        <end position="287"/>
    </location>
</feature>
<reference evidence="9 10" key="1">
    <citation type="journal article" date="2012" name="J. Bacteriol.">
        <title>Complete genome sequences of Desulfosporosinus orientis DSM765T, Desulfosporosinus youngiae DSM17734T, Desulfosporosinus meridiei DSM13257T, and Desulfosporosinus acidiphilus DSM22704T.</title>
        <authorList>
            <person name="Pester M."/>
            <person name="Brambilla E."/>
            <person name="Alazard D."/>
            <person name="Rattei T."/>
            <person name="Weinmaier T."/>
            <person name="Han J."/>
            <person name="Lucas S."/>
            <person name="Lapidus A."/>
            <person name="Cheng J.F."/>
            <person name="Goodwin L."/>
            <person name="Pitluck S."/>
            <person name="Peters L."/>
            <person name="Ovchinnikova G."/>
            <person name="Teshima H."/>
            <person name="Detter J.C."/>
            <person name="Han C.S."/>
            <person name="Tapia R."/>
            <person name="Land M.L."/>
            <person name="Hauser L."/>
            <person name="Kyrpides N.C."/>
            <person name="Ivanova N.N."/>
            <person name="Pagani I."/>
            <person name="Huntmann M."/>
            <person name="Wei C.L."/>
            <person name="Davenport K.W."/>
            <person name="Daligault H."/>
            <person name="Chain P.S."/>
            <person name="Chen A."/>
            <person name="Mavromatis K."/>
            <person name="Markowitz V."/>
            <person name="Szeto E."/>
            <person name="Mikhailova N."/>
            <person name="Pati A."/>
            <person name="Wagner M."/>
            <person name="Woyke T."/>
            <person name="Ollivier B."/>
            <person name="Klenk H.P."/>
            <person name="Spring S."/>
            <person name="Loy A."/>
        </authorList>
    </citation>
    <scope>NUCLEOTIDE SEQUENCE [LARGE SCALE GENOMIC DNA]</scope>
    <source>
        <strain evidence="10">DSM 22704 / JCM 16185 / SJ4</strain>
    </source>
</reference>
<keyword evidence="3" id="KW-1003">Cell membrane</keyword>
<evidence type="ECO:0000256" key="5">
    <source>
        <dbReference type="ARBA" id="ARBA00022989"/>
    </source>
</evidence>
<feature type="transmembrane region" description="Helical" evidence="7">
    <location>
        <begin position="333"/>
        <end position="362"/>
    </location>
</feature>
<evidence type="ECO:0000256" key="1">
    <source>
        <dbReference type="ARBA" id="ARBA00004651"/>
    </source>
</evidence>
<comment type="similarity">
    <text evidence="2">Belongs to the acyltransferase 3 family.</text>
</comment>
<dbReference type="eggNOG" id="COG1835">
    <property type="taxonomic scope" value="Bacteria"/>
</dbReference>
<feature type="transmembrane region" description="Helical" evidence="7">
    <location>
        <begin position="166"/>
        <end position="182"/>
    </location>
</feature>
<keyword evidence="9" id="KW-0808">Transferase</keyword>
<dbReference type="GO" id="GO:0005886">
    <property type="term" value="C:plasma membrane"/>
    <property type="evidence" value="ECO:0007669"/>
    <property type="project" value="UniProtKB-SubCell"/>
</dbReference>
<evidence type="ECO:0000313" key="10">
    <source>
        <dbReference type="Proteomes" id="UP000002892"/>
    </source>
</evidence>
<feature type="transmembrane region" description="Helical" evidence="7">
    <location>
        <begin position="223"/>
        <end position="245"/>
    </location>
</feature>
<evidence type="ECO:0000259" key="8">
    <source>
        <dbReference type="Pfam" id="PF01757"/>
    </source>
</evidence>
<feature type="domain" description="Acyltransferase 3" evidence="8">
    <location>
        <begin position="14"/>
        <end position="347"/>
    </location>
</feature>
<dbReference type="PANTHER" id="PTHR40074">
    <property type="entry name" value="O-ACETYLTRANSFERASE WECH"/>
    <property type="match status" value="1"/>
</dbReference>
<dbReference type="AlphaFoldDB" id="I4DBX0"/>
<feature type="transmembrane region" description="Helical" evidence="7">
    <location>
        <begin position="45"/>
        <end position="71"/>
    </location>
</feature>
<dbReference type="Pfam" id="PF01757">
    <property type="entry name" value="Acyl_transf_3"/>
    <property type="match status" value="1"/>
</dbReference>
<keyword evidence="6 7" id="KW-0472">Membrane</keyword>
<dbReference type="EMBL" id="CP003639">
    <property type="protein sequence ID" value="AFM43294.1"/>
    <property type="molecule type" value="Genomic_DNA"/>
</dbReference>
<feature type="transmembrane region" description="Helical" evidence="7">
    <location>
        <begin position="188"/>
        <end position="211"/>
    </location>
</feature>
<dbReference type="KEGG" id="dai:Desaci_4451"/>
<accession>I4DBX0</accession>
<evidence type="ECO:0000256" key="7">
    <source>
        <dbReference type="SAM" id="Phobius"/>
    </source>
</evidence>
<feature type="transmembrane region" description="Helical" evidence="7">
    <location>
        <begin position="135"/>
        <end position="154"/>
    </location>
</feature>
<dbReference type="Proteomes" id="UP000002892">
    <property type="component" value="Chromosome"/>
</dbReference>
<organism evidence="9 10">
    <name type="scientific">Desulfosporosinus acidiphilus (strain DSM 22704 / JCM 16185 / SJ4)</name>
    <dbReference type="NCBI Taxonomy" id="646529"/>
    <lineage>
        <taxon>Bacteria</taxon>
        <taxon>Bacillati</taxon>
        <taxon>Bacillota</taxon>
        <taxon>Clostridia</taxon>
        <taxon>Eubacteriales</taxon>
        <taxon>Desulfitobacteriaceae</taxon>
        <taxon>Desulfosporosinus</taxon>
    </lineage>
</organism>
<keyword evidence="4 7" id="KW-0812">Transmembrane</keyword>
<evidence type="ECO:0000256" key="2">
    <source>
        <dbReference type="ARBA" id="ARBA00007400"/>
    </source>
</evidence>
<dbReference type="HOGENOM" id="CLU_047714_1_3_9"/>
<dbReference type="STRING" id="646529.Desaci_4451"/>
<evidence type="ECO:0000256" key="3">
    <source>
        <dbReference type="ARBA" id="ARBA00022475"/>
    </source>
</evidence>
<protein>
    <submittedName>
        <fullName evidence="9">Putative acyltransferase</fullName>
    </submittedName>
</protein>
<comment type="subcellular location">
    <subcellularLocation>
        <location evidence="1">Cell membrane</location>
        <topology evidence="1">Multi-pass membrane protein</topology>
    </subcellularLocation>
</comment>
<dbReference type="InterPro" id="IPR002656">
    <property type="entry name" value="Acyl_transf_3_dom"/>
</dbReference>
<keyword evidence="10" id="KW-1185">Reference proteome</keyword>
<evidence type="ECO:0000256" key="4">
    <source>
        <dbReference type="ARBA" id="ARBA00022692"/>
    </source>
</evidence>
<dbReference type="GO" id="GO:0016413">
    <property type="term" value="F:O-acetyltransferase activity"/>
    <property type="evidence" value="ECO:0007669"/>
    <property type="project" value="TreeGrafter"/>
</dbReference>
<gene>
    <name evidence="9" type="ordered locus">Desaci_4451</name>
</gene>
<sequence length="380" mass="43638">MRNQRVGSKSGKIAEINYLRGFSILAVLAIHTTGYFTKITPYRTLALLAIWTDVFSQFAVPLFIAISGFVLAKNYRQGFSLTQFYYKRARSILPQYMIFSALYTAFNYWGDMRSSSFSANLKRIALSVWHSDASYHLWFFAVIIQLYLAYPLIIKGYDFFKARNKSEYFLAGMLIIQVLWMVGTHTSYANVIKVNAIAYLFYFCLGIYALDKFETLKDLSQRLTPLWGTMSLLLTFGASFFIVIGLTTGHTYDEIPPYFTTGAELVYPVLRLVTFLFIWNLAAGLTIKRNVLAKFMARLGDYSFGIYLIHLFFNQVTIRILSNHQIGPSQWLFYPIVFTATLILSYAGVRLISFLPFSYYLIGFGHSKIIKREGTNNVKE</sequence>
<keyword evidence="5 7" id="KW-1133">Transmembrane helix</keyword>